<accession>A0A5N6MYI9</accession>
<feature type="compositionally biased region" description="Polar residues" evidence="1">
    <location>
        <begin position="88"/>
        <end position="97"/>
    </location>
</feature>
<gene>
    <name evidence="2" type="ORF">E3N88_28100</name>
</gene>
<feature type="region of interest" description="Disordered" evidence="1">
    <location>
        <begin position="76"/>
        <end position="97"/>
    </location>
</feature>
<protein>
    <submittedName>
        <fullName evidence="2">Uncharacterized protein</fullName>
    </submittedName>
</protein>
<feature type="compositionally biased region" description="Pro residues" evidence="1">
    <location>
        <begin position="1"/>
        <end position="10"/>
    </location>
</feature>
<feature type="region of interest" description="Disordered" evidence="1">
    <location>
        <begin position="1"/>
        <end position="48"/>
    </location>
</feature>
<evidence type="ECO:0000313" key="2">
    <source>
        <dbReference type="EMBL" id="KAD4179509.1"/>
    </source>
</evidence>
<dbReference type="Proteomes" id="UP000326396">
    <property type="component" value="Linkage Group LG4"/>
</dbReference>
<proteinExistence type="predicted"/>
<evidence type="ECO:0000256" key="1">
    <source>
        <dbReference type="SAM" id="MobiDB-lite"/>
    </source>
</evidence>
<sequence length="128" mass="13337">MPPRRQPPLLPLTQGSAPHSSTPTPLDSPTQPPPPPPHSPPPDSSNVQILDPATIALATLLTSQLRDVIPEMMNRINSNNGNNAANSTGEGSVMDTSGVDTIIGTDALSLVGIESSNPIKPFSCHYNG</sequence>
<name>A0A5N6MYI9_9ASTR</name>
<comment type="caution">
    <text evidence="2">The sequence shown here is derived from an EMBL/GenBank/DDBJ whole genome shotgun (WGS) entry which is preliminary data.</text>
</comment>
<feature type="compositionally biased region" description="Low complexity" evidence="1">
    <location>
        <begin position="77"/>
        <end position="87"/>
    </location>
</feature>
<reference evidence="2 3" key="1">
    <citation type="submission" date="2019-05" db="EMBL/GenBank/DDBJ databases">
        <title>Mikania micrantha, genome provides insights into the molecular mechanism of rapid growth.</title>
        <authorList>
            <person name="Liu B."/>
        </authorList>
    </citation>
    <scope>NUCLEOTIDE SEQUENCE [LARGE SCALE GENOMIC DNA]</scope>
    <source>
        <strain evidence="2">NLD-2019</strain>
        <tissue evidence="2">Leaf</tissue>
    </source>
</reference>
<feature type="compositionally biased region" description="Pro residues" evidence="1">
    <location>
        <begin position="30"/>
        <end position="43"/>
    </location>
</feature>
<organism evidence="2 3">
    <name type="scientific">Mikania micrantha</name>
    <name type="common">bitter vine</name>
    <dbReference type="NCBI Taxonomy" id="192012"/>
    <lineage>
        <taxon>Eukaryota</taxon>
        <taxon>Viridiplantae</taxon>
        <taxon>Streptophyta</taxon>
        <taxon>Embryophyta</taxon>
        <taxon>Tracheophyta</taxon>
        <taxon>Spermatophyta</taxon>
        <taxon>Magnoliopsida</taxon>
        <taxon>eudicotyledons</taxon>
        <taxon>Gunneridae</taxon>
        <taxon>Pentapetalae</taxon>
        <taxon>asterids</taxon>
        <taxon>campanulids</taxon>
        <taxon>Asterales</taxon>
        <taxon>Asteraceae</taxon>
        <taxon>Asteroideae</taxon>
        <taxon>Heliantheae alliance</taxon>
        <taxon>Eupatorieae</taxon>
        <taxon>Mikania</taxon>
    </lineage>
</organism>
<feature type="compositionally biased region" description="Low complexity" evidence="1">
    <location>
        <begin position="18"/>
        <end position="29"/>
    </location>
</feature>
<evidence type="ECO:0000313" key="3">
    <source>
        <dbReference type="Proteomes" id="UP000326396"/>
    </source>
</evidence>
<keyword evidence="3" id="KW-1185">Reference proteome</keyword>
<dbReference type="EMBL" id="SZYD01000014">
    <property type="protein sequence ID" value="KAD4179509.1"/>
    <property type="molecule type" value="Genomic_DNA"/>
</dbReference>
<dbReference type="AlphaFoldDB" id="A0A5N6MYI9"/>